<dbReference type="Gene3D" id="3.30.360.10">
    <property type="entry name" value="Dihydrodipicolinate Reductase, domain 2"/>
    <property type="match status" value="1"/>
</dbReference>
<dbReference type="EMBL" id="FJNE01000001">
    <property type="protein sequence ID" value="CZQ83083.1"/>
    <property type="molecule type" value="Genomic_DNA"/>
</dbReference>
<keyword evidence="4 7" id="KW-0521">NADP</keyword>
<name>A0A143Y9F2_9LACT</name>
<feature type="binding site" evidence="7">
    <location>
        <position position="345"/>
    </location>
    <ligand>
        <name>substrate</name>
    </ligand>
</feature>
<evidence type="ECO:0000256" key="3">
    <source>
        <dbReference type="ARBA" id="ARBA00022526"/>
    </source>
</evidence>
<dbReference type="HAMAP" id="MF_00966">
    <property type="entry name" value="G6PD"/>
    <property type="match status" value="1"/>
</dbReference>
<evidence type="ECO:0000256" key="4">
    <source>
        <dbReference type="ARBA" id="ARBA00022857"/>
    </source>
</evidence>
<evidence type="ECO:0000256" key="5">
    <source>
        <dbReference type="ARBA" id="ARBA00023002"/>
    </source>
</evidence>
<keyword evidence="3 7" id="KW-0313">Glucose metabolism</keyword>
<evidence type="ECO:0000256" key="2">
    <source>
        <dbReference type="ARBA" id="ARBA00009975"/>
    </source>
</evidence>
<evidence type="ECO:0000259" key="8">
    <source>
        <dbReference type="Pfam" id="PF00479"/>
    </source>
</evidence>
<dbReference type="SUPFAM" id="SSF55347">
    <property type="entry name" value="Glyceraldehyde-3-phosphate dehydrogenase-like, C-terminal domain"/>
    <property type="match status" value="1"/>
</dbReference>
<keyword evidence="6 7" id="KW-0119">Carbohydrate metabolism</keyword>
<dbReference type="Gene3D" id="3.40.50.720">
    <property type="entry name" value="NAD(P)-binding Rossmann-like Domain"/>
    <property type="match status" value="1"/>
</dbReference>
<sequence>MITQNTALFTIFGATGDLAHRKLYPSLFRLYKKGFIRDNFAVIGTARREWTDAYYHEVVLDSIKDLIEDPEEAKKFASHFYYLSHNVTDSAHYVHLKDLSEKLDKKYDLQGNRLFYLAMAPEFFGIIAERLKLEGLITTDGFNRLIIEKPFGRDYESADQLNKQLRRSFEENQIFRIDHYLGKEMVQNISAVRFSNMIFESLWNNKYIDNVQVTLSETVGVEDRGGYYDNNGALRDMVQNHILQIVALLVMEPPLSLKGEDIRNEKIKALRSLRLYDTPEEVNRNFIRAQYAGNAEEGLVGYREEPNVNPESITETFVAGRIQVDNFRWKGVPFYIRTGKQLASKETYIHIQFKHVAMNIFPTENVSEVAEPNVLTIHISPLEGFSLRLNAKRVGQGTEMKNIHMHHIYDEDTQLNSPEAYERLLLDCLNGDPTNFSHWDEVSQSWHFVDRIRKVWDEQDASSGSLFEYESHTMGPKESDELLAKDGFHWNQFNWTESYLKKKAIETE</sequence>
<dbReference type="EC" id="1.1.1.49" evidence="7"/>
<feature type="domain" description="Glucose-6-phosphate dehydrogenase NAD-binding" evidence="8">
    <location>
        <begin position="11"/>
        <end position="188"/>
    </location>
</feature>
<accession>A0A143Y9F2</accession>
<protein>
    <recommendedName>
        <fullName evidence="7">Glucose-6-phosphate 1-dehydrogenase</fullName>
        <shortName evidence="7">G6PD</shortName>
        <ecNumber evidence="7">1.1.1.49</ecNumber>
    </recommendedName>
</protein>
<dbReference type="InterPro" id="IPR001282">
    <property type="entry name" value="G6P_DH"/>
</dbReference>
<reference evidence="10 11" key="1">
    <citation type="submission" date="2016-02" db="EMBL/GenBank/DDBJ databases">
        <authorList>
            <person name="Wen L."/>
            <person name="He K."/>
            <person name="Yang H."/>
        </authorList>
    </citation>
    <scope>NUCLEOTIDE SEQUENCE [LARGE SCALE GENOMIC DNA]</scope>
    <source>
        <strain evidence="10">Trichococcus palustris</strain>
    </source>
</reference>
<feature type="binding site" evidence="7">
    <location>
        <position position="217"/>
    </location>
    <ligand>
        <name>substrate</name>
    </ligand>
</feature>
<feature type="binding site" evidence="7">
    <location>
        <position position="47"/>
    </location>
    <ligand>
        <name>NADP(+)</name>
        <dbReference type="ChEBI" id="CHEBI:58349"/>
    </ligand>
</feature>
<dbReference type="GO" id="GO:0050661">
    <property type="term" value="F:NADP binding"/>
    <property type="evidence" value="ECO:0007669"/>
    <property type="project" value="UniProtKB-UniRule"/>
</dbReference>
<dbReference type="STRING" id="140314.SAMN04488076_103103"/>
<dbReference type="Pfam" id="PF02781">
    <property type="entry name" value="G6PD_C"/>
    <property type="match status" value="1"/>
</dbReference>
<dbReference type="InterPro" id="IPR022674">
    <property type="entry name" value="G6P_DH_NAD-bd"/>
</dbReference>
<feature type="domain" description="Glucose-6-phosphate dehydrogenase C-terminal" evidence="9">
    <location>
        <begin position="191"/>
        <end position="491"/>
    </location>
</feature>
<dbReference type="GO" id="GO:0006006">
    <property type="term" value="P:glucose metabolic process"/>
    <property type="evidence" value="ECO:0007669"/>
    <property type="project" value="UniProtKB-KW"/>
</dbReference>
<dbReference type="GO" id="GO:0009051">
    <property type="term" value="P:pentose-phosphate shunt, oxidative branch"/>
    <property type="evidence" value="ECO:0007669"/>
    <property type="project" value="TreeGrafter"/>
</dbReference>
<dbReference type="InterPro" id="IPR019796">
    <property type="entry name" value="G6P_DH_AS"/>
</dbReference>
<evidence type="ECO:0000259" key="9">
    <source>
        <dbReference type="Pfam" id="PF02781"/>
    </source>
</evidence>
<keyword evidence="11" id="KW-1185">Reference proteome</keyword>
<keyword evidence="5 7" id="KW-0560">Oxidoreductase</keyword>
<dbReference type="Pfam" id="PF00479">
    <property type="entry name" value="G6PD_N"/>
    <property type="match status" value="1"/>
</dbReference>
<dbReference type="GO" id="GO:0005829">
    <property type="term" value="C:cytosol"/>
    <property type="evidence" value="ECO:0007669"/>
    <property type="project" value="TreeGrafter"/>
</dbReference>
<evidence type="ECO:0000313" key="10">
    <source>
        <dbReference type="EMBL" id="CZQ83083.1"/>
    </source>
</evidence>
<comment type="function">
    <text evidence="7">Catalyzes the oxidation of glucose 6-phosphate to 6-phosphogluconolactone.</text>
</comment>
<feature type="active site" description="Proton acceptor" evidence="7">
    <location>
        <position position="241"/>
    </location>
</feature>
<dbReference type="SUPFAM" id="SSF51735">
    <property type="entry name" value="NAD(P)-binding Rossmann-fold domains"/>
    <property type="match status" value="1"/>
</dbReference>
<dbReference type="InterPro" id="IPR022675">
    <property type="entry name" value="G6P_DH_C"/>
</dbReference>
<dbReference type="AlphaFoldDB" id="A0A143Y9F2"/>
<gene>
    <name evidence="7" type="primary">zwf</name>
    <name evidence="10" type="ORF">Tpal_395</name>
</gene>
<dbReference type="PANTHER" id="PTHR23429:SF0">
    <property type="entry name" value="GLUCOSE-6-PHOSPHATE 1-DEHYDROGENASE"/>
    <property type="match status" value="1"/>
</dbReference>
<feature type="binding site" evidence="7">
    <location>
        <position position="149"/>
    </location>
    <ligand>
        <name>NADP(+)</name>
        <dbReference type="ChEBI" id="CHEBI:58349"/>
    </ligand>
</feature>
<evidence type="ECO:0000256" key="1">
    <source>
        <dbReference type="ARBA" id="ARBA00004937"/>
    </source>
</evidence>
<dbReference type="PANTHER" id="PTHR23429">
    <property type="entry name" value="GLUCOSE-6-PHOSPHATE 1-DEHYDROGENASE G6PD"/>
    <property type="match status" value="1"/>
</dbReference>
<proteinExistence type="inferred from homology"/>
<evidence type="ECO:0000256" key="7">
    <source>
        <dbReference type="HAMAP-Rule" id="MF_00966"/>
    </source>
</evidence>
<evidence type="ECO:0000313" key="11">
    <source>
        <dbReference type="Proteomes" id="UP000242754"/>
    </source>
</evidence>
<dbReference type="UniPathway" id="UPA00115">
    <property type="reaction ID" value="UER00408"/>
</dbReference>
<feature type="binding site" evidence="7">
    <location>
        <position position="236"/>
    </location>
    <ligand>
        <name>substrate</name>
    </ligand>
</feature>
<feature type="binding site" evidence="7">
    <location>
        <position position="179"/>
    </location>
    <ligand>
        <name>substrate</name>
    </ligand>
</feature>
<feature type="binding site" evidence="7">
    <location>
        <position position="340"/>
    </location>
    <ligand>
        <name>substrate</name>
    </ligand>
</feature>
<comment type="similarity">
    <text evidence="2 7">Belongs to the glucose-6-phosphate dehydrogenase family.</text>
</comment>
<dbReference type="NCBIfam" id="TIGR00871">
    <property type="entry name" value="zwf"/>
    <property type="match status" value="1"/>
</dbReference>
<dbReference type="GO" id="GO:0004345">
    <property type="term" value="F:glucose-6-phosphate dehydrogenase activity"/>
    <property type="evidence" value="ECO:0007669"/>
    <property type="project" value="UniProtKB-UniRule"/>
</dbReference>
<dbReference type="PRINTS" id="PR00079">
    <property type="entry name" value="G6PDHDRGNASE"/>
</dbReference>
<dbReference type="InterPro" id="IPR036291">
    <property type="entry name" value="NAD(P)-bd_dom_sf"/>
</dbReference>
<dbReference type="Proteomes" id="UP000242754">
    <property type="component" value="Unassembled WGS sequence"/>
</dbReference>
<comment type="catalytic activity">
    <reaction evidence="7">
        <text>D-glucose 6-phosphate + NADP(+) = 6-phospho-D-glucono-1,5-lactone + NADPH + H(+)</text>
        <dbReference type="Rhea" id="RHEA:15841"/>
        <dbReference type="ChEBI" id="CHEBI:15378"/>
        <dbReference type="ChEBI" id="CHEBI:57783"/>
        <dbReference type="ChEBI" id="CHEBI:57955"/>
        <dbReference type="ChEBI" id="CHEBI:58349"/>
        <dbReference type="ChEBI" id="CHEBI:61548"/>
        <dbReference type="EC" id="1.1.1.49"/>
    </reaction>
</comment>
<feature type="binding site" evidence="7">
    <location>
        <position position="183"/>
    </location>
    <ligand>
        <name>substrate</name>
    </ligand>
</feature>
<dbReference type="PROSITE" id="PS00069">
    <property type="entry name" value="G6P_DEHYDROGENASE"/>
    <property type="match status" value="1"/>
</dbReference>
<comment type="caution">
    <text evidence="7">Lacks conserved residue(s) required for the propagation of feature annotation.</text>
</comment>
<comment type="pathway">
    <text evidence="1 7">Carbohydrate degradation; pentose phosphate pathway; D-ribulose 5-phosphate from D-glucose 6-phosphate (oxidative stage): step 1/3.</text>
</comment>
<dbReference type="OrthoDB" id="9802739at2"/>
<evidence type="ECO:0000256" key="6">
    <source>
        <dbReference type="ARBA" id="ARBA00023277"/>
    </source>
</evidence>
<dbReference type="RefSeq" id="WP_087030604.1">
    <property type="nucleotide sequence ID" value="NZ_FJNE01000001.1"/>
</dbReference>
<organism evidence="10 11">
    <name type="scientific">Trichococcus palustris</name>
    <dbReference type="NCBI Taxonomy" id="140314"/>
    <lineage>
        <taxon>Bacteria</taxon>
        <taxon>Bacillati</taxon>
        <taxon>Bacillota</taxon>
        <taxon>Bacilli</taxon>
        <taxon>Lactobacillales</taxon>
        <taxon>Carnobacteriaceae</taxon>
        <taxon>Trichococcus</taxon>
    </lineage>
</organism>
<dbReference type="PIRSF" id="PIRSF000110">
    <property type="entry name" value="G6PD"/>
    <property type="match status" value="1"/>
</dbReference>